<dbReference type="OrthoDB" id="9850826at2"/>
<proteinExistence type="predicted"/>
<dbReference type="Proteomes" id="UP000284120">
    <property type="component" value="Unassembled WGS sequence"/>
</dbReference>
<sequence>MNNLPLSMQQRCDELTASGAELSLTWQGGGDEGCFDLLLDEKPLEEQSELEQEIIHFMEEAIGYGSFAGEFYTEGKLVYNHITKCFGGTDNYSDSEGATRECQIAIHVPEHIWFEHLVINIRVEYEDANPEVSIEPRLRNGPLPPELDRLIAKWERYLRAKFATEIDQLEDFEFMAIELIAERSQFTVIGDILRFEIDAFDYSKSVSSEKELSIYFTEEAKNLADQQYTLPL</sequence>
<dbReference type="RefSeq" id="WP_128353332.1">
    <property type="nucleotide sequence ID" value="NZ_QMHN01000002.1"/>
</dbReference>
<gene>
    <name evidence="1" type="ORF">DPV69_07275</name>
</gene>
<accession>A0A443YW18</accession>
<keyword evidence="2" id="KW-1185">Reference proteome</keyword>
<dbReference type="AlphaFoldDB" id="A0A443YW18"/>
<dbReference type="EMBL" id="SAYW01000002">
    <property type="protein sequence ID" value="RWU08175.1"/>
    <property type="molecule type" value="Genomic_DNA"/>
</dbReference>
<name>A0A443YW18_9SPHI</name>
<evidence type="ECO:0000313" key="1">
    <source>
        <dbReference type="EMBL" id="RWU08175.1"/>
    </source>
</evidence>
<evidence type="ECO:0000313" key="2">
    <source>
        <dbReference type="Proteomes" id="UP000284120"/>
    </source>
</evidence>
<reference evidence="1 2" key="1">
    <citation type="submission" date="2018-06" db="EMBL/GenBank/DDBJ databases">
        <title>Pedobacter endophyticus sp. nov., an endophytic bacterium isolated from a leaf of Triticum aestivum.</title>
        <authorList>
            <person name="Zhang L."/>
        </authorList>
    </citation>
    <scope>NUCLEOTIDE SEQUENCE [LARGE SCALE GENOMIC DNA]</scope>
    <source>
        <strain evidence="1 2">CM134L-2</strain>
    </source>
</reference>
<organism evidence="1 2">
    <name type="scientific">Pedobacter chitinilyticus</name>
    <dbReference type="NCBI Taxonomy" id="2233776"/>
    <lineage>
        <taxon>Bacteria</taxon>
        <taxon>Pseudomonadati</taxon>
        <taxon>Bacteroidota</taxon>
        <taxon>Sphingobacteriia</taxon>
        <taxon>Sphingobacteriales</taxon>
        <taxon>Sphingobacteriaceae</taxon>
        <taxon>Pedobacter</taxon>
    </lineage>
</organism>
<protein>
    <submittedName>
        <fullName evidence="1">Uncharacterized protein</fullName>
    </submittedName>
</protein>
<comment type="caution">
    <text evidence="1">The sequence shown here is derived from an EMBL/GenBank/DDBJ whole genome shotgun (WGS) entry which is preliminary data.</text>
</comment>